<reference evidence="1" key="1">
    <citation type="journal article" date="2014" name="Front. Microbiol.">
        <title>High frequency of phylogenetically diverse reductive dehalogenase-homologous genes in deep subseafloor sedimentary metagenomes.</title>
        <authorList>
            <person name="Kawai M."/>
            <person name="Futagami T."/>
            <person name="Toyoda A."/>
            <person name="Takaki Y."/>
            <person name="Nishi S."/>
            <person name="Hori S."/>
            <person name="Arai W."/>
            <person name="Tsubouchi T."/>
            <person name="Morono Y."/>
            <person name="Uchiyama I."/>
            <person name="Ito T."/>
            <person name="Fujiyama A."/>
            <person name="Inagaki F."/>
            <person name="Takami H."/>
        </authorList>
    </citation>
    <scope>NUCLEOTIDE SEQUENCE</scope>
    <source>
        <strain evidence="1">Expedition CK06-06</strain>
    </source>
</reference>
<comment type="caution">
    <text evidence="1">The sequence shown here is derived from an EMBL/GenBank/DDBJ whole genome shotgun (WGS) entry which is preliminary data.</text>
</comment>
<gene>
    <name evidence="1" type="ORF">S01H1_22209</name>
</gene>
<accession>X0VFG7</accession>
<dbReference type="AlphaFoldDB" id="X0VFG7"/>
<evidence type="ECO:0000313" key="1">
    <source>
        <dbReference type="EMBL" id="GAF99310.1"/>
    </source>
</evidence>
<sequence length="72" mass="8479">VILHHSKTPDYPLGKEEEILDEVQEIRKQNNVNWMGLIRLALHHAPKEARRLITEVNKRDAEVTNKMEKLIK</sequence>
<organism evidence="1">
    <name type="scientific">marine sediment metagenome</name>
    <dbReference type="NCBI Taxonomy" id="412755"/>
    <lineage>
        <taxon>unclassified sequences</taxon>
        <taxon>metagenomes</taxon>
        <taxon>ecological metagenomes</taxon>
    </lineage>
</organism>
<feature type="non-terminal residue" evidence="1">
    <location>
        <position position="1"/>
    </location>
</feature>
<proteinExistence type="predicted"/>
<dbReference type="EMBL" id="BARS01012481">
    <property type="protein sequence ID" value="GAF99310.1"/>
    <property type="molecule type" value="Genomic_DNA"/>
</dbReference>
<protein>
    <submittedName>
        <fullName evidence="1">Uncharacterized protein</fullName>
    </submittedName>
</protein>
<name>X0VFG7_9ZZZZ</name>